<feature type="non-terminal residue" evidence="5">
    <location>
        <position position="259"/>
    </location>
</feature>
<dbReference type="GO" id="GO:0032259">
    <property type="term" value="P:methylation"/>
    <property type="evidence" value="ECO:0007669"/>
    <property type="project" value="UniProtKB-KW"/>
</dbReference>
<dbReference type="PANTHER" id="PTHR47806:SF1">
    <property type="entry name" value="RIBOSOMAL PROTEIN UL3 GLUTAMINE METHYLTRANSFERASE"/>
    <property type="match status" value="1"/>
</dbReference>
<dbReference type="GO" id="GO:0005829">
    <property type="term" value="C:cytosol"/>
    <property type="evidence" value="ECO:0007669"/>
    <property type="project" value="TreeGrafter"/>
</dbReference>
<gene>
    <name evidence="5" type="ORF">METZ01_LOCUS285229</name>
</gene>
<keyword evidence="3" id="KW-0949">S-adenosyl-L-methionine</keyword>
<dbReference type="InterPro" id="IPR029063">
    <property type="entry name" value="SAM-dependent_MTases_sf"/>
</dbReference>
<dbReference type="CDD" id="cd02440">
    <property type="entry name" value="AdoMet_MTases"/>
    <property type="match status" value="1"/>
</dbReference>
<dbReference type="NCBIfam" id="TIGR00536">
    <property type="entry name" value="hemK_fam"/>
    <property type="match status" value="1"/>
</dbReference>
<reference evidence="5" key="1">
    <citation type="submission" date="2018-05" db="EMBL/GenBank/DDBJ databases">
        <authorList>
            <person name="Lanie J.A."/>
            <person name="Ng W.-L."/>
            <person name="Kazmierczak K.M."/>
            <person name="Andrzejewski T.M."/>
            <person name="Davidsen T.M."/>
            <person name="Wayne K.J."/>
            <person name="Tettelin H."/>
            <person name="Glass J.I."/>
            <person name="Rusch D."/>
            <person name="Podicherti R."/>
            <person name="Tsui H.-C.T."/>
            <person name="Winkler M.E."/>
        </authorList>
    </citation>
    <scope>NUCLEOTIDE SEQUENCE</scope>
</reference>
<evidence type="ECO:0000256" key="3">
    <source>
        <dbReference type="ARBA" id="ARBA00022691"/>
    </source>
</evidence>
<proteinExistence type="predicted"/>
<dbReference type="InterPro" id="IPR004556">
    <property type="entry name" value="HemK-like"/>
</dbReference>
<evidence type="ECO:0000313" key="5">
    <source>
        <dbReference type="EMBL" id="SVC32375.1"/>
    </source>
</evidence>
<dbReference type="PANTHER" id="PTHR47806">
    <property type="entry name" value="50S RIBOSOMAL PROTEIN L3 GLUTAMINE METHYLTRANSFERASE"/>
    <property type="match status" value="1"/>
</dbReference>
<dbReference type="AlphaFoldDB" id="A0A382L998"/>
<dbReference type="Gene3D" id="1.10.8.10">
    <property type="entry name" value="DNA helicase RuvA subunit, C-terminal domain"/>
    <property type="match status" value="1"/>
</dbReference>
<accession>A0A382L998</accession>
<name>A0A382L998_9ZZZZ</name>
<organism evidence="5">
    <name type="scientific">marine metagenome</name>
    <dbReference type="NCBI Taxonomy" id="408172"/>
    <lineage>
        <taxon>unclassified sequences</taxon>
        <taxon>metagenomes</taxon>
        <taxon>ecological metagenomes</taxon>
    </lineage>
</organism>
<protein>
    <recommendedName>
        <fullName evidence="4">Methyltransferase small domain-containing protein</fullName>
    </recommendedName>
</protein>
<dbReference type="InterPro" id="IPR007848">
    <property type="entry name" value="Small_mtfrase_dom"/>
</dbReference>
<dbReference type="EMBL" id="UINC01085128">
    <property type="protein sequence ID" value="SVC32375.1"/>
    <property type="molecule type" value="Genomic_DNA"/>
</dbReference>
<dbReference type="NCBIfam" id="TIGR03533">
    <property type="entry name" value="L3_gln_methyl"/>
    <property type="match status" value="1"/>
</dbReference>
<dbReference type="GO" id="GO:0003676">
    <property type="term" value="F:nucleic acid binding"/>
    <property type="evidence" value="ECO:0007669"/>
    <property type="project" value="InterPro"/>
</dbReference>
<keyword evidence="2" id="KW-0808">Transferase</keyword>
<dbReference type="InterPro" id="IPR002052">
    <property type="entry name" value="DNA_methylase_N6_adenine_CS"/>
</dbReference>
<dbReference type="GO" id="GO:0036009">
    <property type="term" value="F:protein-glutamine N-methyltransferase activity"/>
    <property type="evidence" value="ECO:0007669"/>
    <property type="project" value="InterPro"/>
</dbReference>
<evidence type="ECO:0000259" key="4">
    <source>
        <dbReference type="Pfam" id="PF05175"/>
    </source>
</evidence>
<evidence type="ECO:0000256" key="2">
    <source>
        <dbReference type="ARBA" id="ARBA00022679"/>
    </source>
</evidence>
<sequence length="259" mass="28187">MGRGILHCAGSVRRNELVGVLMIEPKIPSSVNTAGDLIEWVAGRLDNSGVFFGHGTDNSRDEAAALVYHVMKLEHHTGNRDYGVRASPNDLKDIQTVLDRRICKRIPMPYLLHEAWFAGRRFYVDQRVLIPRSPLAELIDAGFEPWLASKGIGKALELGTGSGCIAVACALALPRWKIVATDISEPALDVARINVDRYGLSARIQLLKADMFVGVSGRFDLIVSNPPYVPAAKADSLPAEYRHEPSVGLYSGEDGLASA</sequence>
<feature type="domain" description="Methyltransferase small" evidence="4">
    <location>
        <begin position="152"/>
        <end position="232"/>
    </location>
</feature>
<evidence type="ECO:0000256" key="1">
    <source>
        <dbReference type="ARBA" id="ARBA00022603"/>
    </source>
</evidence>
<dbReference type="SUPFAM" id="SSF53335">
    <property type="entry name" value="S-adenosyl-L-methionine-dependent methyltransferases"/>
    <property type="match status" value="1"/>
</dbReference>
<dbReference type="InterPro" id="IPR017127">
    <property type="entry name" value="Ribosome_uL3_MTase"/>
</dbReference>
<keyword evidence="1" id="KW-0489">Methyltransferase</keyword>
<dbReference type="Gene3D" id="3.40.50.150">
    <property type="entry name" value="Vaccinia Virus protein VP39"/>
    <property type="match status" value="1"/>
</dbReference>
<dbReference type="Pfam" id="PF05175">
    <property type="entry name" value="MTS"/>
    <property type="match status" value="1"/>
</dbReference>
<dbReference type="PROSITE" id="PS00092">
    <property type="entry name" value="N6_MTASE"/>
    <property type="match status" value="1"/>
</dbReference>